<sequence>MRGRPELLVFSGSTRGGSYNGRLAALMARELALRDAEVRLISLADYLMPLYDGDLEGARGVPEPTLKLADLMMASQGIFIASPEYNQSVTPLLKNTIDWLSRIRDDRYRNLWTGRVFAIGAASPGHFAGIRSLMQLRLILENALGARVLTQQVAVPYADKAFDERGNLSNDKAAAQLERVVAALIEKAARLT</sequence>
<proteinExistence type="predicted"/>
<protein>
    <submittedName>
        <fullName evidence="2">NADPH-dependent FMN reductase</fullName>
    </submittedName>
</protein>
<keyword evidence="3" id="KW-1185">Reference proteome</keyword>
<organism evidence="2 3">
    <name type="scientific">Pleomorphomonas diazotrophica</name>
    <dbReference type="NCBI Taxonomy" id="1166257"/>
    <lineage>
        <taxon>Bacteria</taxon>
        <taxon>Pseudomonadati</taxon>
        <taxon>Pseudomonadota</taxon>
        <taxon>Alphaproteobacteria</taxon>
        <taxon>Hyphomicrobiales</taxon>
        <taxon>Pleomorphomonadaceae</taxon>
        <taxon>Pleomorphomonas</taxon>
    </lineage>
</organism>
<dbReference type="EMBL" id="PJNW01000011">
    <property type="protein sequence ID" value="PKR88539.1"/>
    <property type="molecule type" value="Genomic_DNA"/>
</dbReference>
<dbReference type="GO" id="GO:0010181">
    <property type="term" value="F:FMN binding"/>
    <property type="evidence" value="ECO:0007669"/>
    <property type="project" value="TreeGrafter"/>
</dbReference>
<dbReference type="RefSeq" id="WP_101289992.1">
    <property type="nucleotide sequence ID" value="NZ_FOUQ01000004.1"/>
</dbReference>
<feature type="domain" description="NADPH-dependent FMN reductase-like" evidence="1">
    <location>
        <begin position="6"/>
        <end position="158"/>
    </location>
</feature>
<dbReference type="Proteomes" id="UP000233491">
    <property type="component" value="Unassembled WGS sequence"/>
</dbReference>
<gene>
    <name evidence="2" type="ORF">CXZ10_14150</name>
</gene>
<dbReference type="InterPro" id="IPR029039">
    <property type="entry name" value="Flavoprotein-like_sf"/>
</dbReference>
<dbReference type="Pfam" id="PF03358">
    <property type="entry name" value="FMN_red"/>
    <property type="match status" value="1"/>
</dbReference>
<dbReference type="PANTHER" id="PTHR30543">
    <property type="entry name" value="CHROMATE REDUCTASE"/>
    <property type="match status" value="1"/>
</dbReference>
<reference evidence="2 3" key="1">
    <citation type="submission" date="2017-12" db="EMBL/GenBank/DDBJ databases">
        <title>Anaerobic carbon monoxide metabolism by Pleomorphomonas carboxyditropha sp. nov., a new mesophilic hydrogenogenic carboxidotroph.</title>
        <authorList>
            <person name="Esquivel-Elizondo S."/>
            <person name="Krajmalnik-Brown R."/>
        </authorList>
    </citation>
    <scope>NUCLEOTIDE SEQUENCE [LARGE SCALE GENOMIC DNA]</scope>
    <source>
        <strain evidence="2 3">R5-392</strain>
    </source>
</reference>
<comment type="caution">
    <text evidence="2">The sequence shown here is derived from an EMBL/GenBank/DDBJ whole genome shotgun (WGS) entry which is preliminary data.</text>
</comment>
<dbReference type="PANTHER" id="PTHR30543:SF21">
    <property type="entry name" value="NAD(P)H-DEPENDENT FMN REDUCTASE LOT6"/>
    <property type="match status" value="1"/>
</dbReference>
<evidence type="ECO:0000313" key="3">
    <source>
        <dbReference type="Proteomes" id="UP000233491"/>
    </source>
</evidence>
<dbReference type="InterPro" id="IPR005025">
    <property type="entry name" value="FMN_Rdtase-like_dom"/>
</dbReference>
<dbReference type="GO" id="GO:0005829">
    <property type="term" value="C:cytosol"/>
    <property type="evidence" value="ECO:0007669"/>
    <property type="project" value="TreeGrafter"/>
</dbReference>
<dbReference type="SUPFAM" id="SSF52218">
    <property type="entry name" value="Flavoproteins"/>
    <property type="match status" value="1"/>
</dbReference>
<evidence type="ECO:0000259" key="1">
    <source>
        <dbReference type="Pfam" id="PF03358"/>
    </source>
</evidence>
<evidence type="ECO:0000313" key="2">
    <source>
        <dbReference type="EMBL" id="PKR88539.1"/>
    </source>
</evidence>
<dbReference type="InterPro" id="IPR050712">
    <property type="entry name" value="NAD(P)H-dep_reductase"/>
</dbReference>
<accession>A0A1I4SUB0</accession>
<dbReference type="OrthoDB" id="9812295at2"/>
<dbReference type="Gene3D" id="3.40.50.360">
    <property type="match status" value="1"/>
</dbReference>
<dbReference type="AlphaFoldDB" id="A0A1I4SUB0"/>
<name>A0A1I4SUB0_9HYPH</name>
<dbReference type="GO" id="GO:0016491">
    <property type="term" value="F:oxidoreductase activity"/>
    <property type="evidence" value="ECO:0007669"/>
    <property type="project" value="InterPro"/>
</dbReference>